<evidence type="ECO:0000313" key="2">
    <source>
        <dbReference type="Proteomes" id="UP000027265"/>
    </source>
</evidence>
<dbReference type="Proteomes" id="UP000027265">
    <property type="component" value="Unassembled WGS sequence"/>
</dbReference>
<keyword evidence="2" id="KW-1185">Reference proteome</keyword>
<dbReference type="AlphaFoldDB" id="A0A067P5C2"/>
<dbReference type="EMBL" id="KL197770">
    <property type="protein sequence ID" value="KDQ49929.1"/>
    <property type="molecule type" value="Genomic_DNA"/>
</dbReference>
<dbReference type="HOGENOM" id="CLU_2904499_0_0_1"/>
<accession>A0A067P5C2</accession>
<name>A0A067P5C2_9AGAM</name>
<sequence>MLSVPPRNVHPRSNRPVGQGILFLNHLAQCRFFGGEVHRTHVGPPLVVSSFAGDDVNSHQYS</sequence>
<proteinExistence type="predicted"/>
<evidence type="ECO:0000313" key="1">
    <source>
        <dbReference type="EMBL" id="KDQ49929.1"/>
    </source>
</evidence>
<dbReference type="InParanoid" id="A0A067P5C2"/>
<organism evidence="1 2">
    <name type="scientific">Jaapia argillacea MUCL 33604</name>
    <dbReference type="NCBI Taxonomy" id="933084"/>
    <lineage>
        <taxon>Eukaryota</taxon>
        <taxon>Fungi</taxon>
        <taxon>Dikarya</taxon>
        <taxon>Basidiomycota</taxon>
        <taxon>Agaricomycotina</taxon>
        <taxon>Agaricomycetes</taxon>
        <taxon>Agaricomycetidae</taxon>
        <taxon>Jaapiales</taxon>
        <taxon>Jaapiaceae</taxon>
        <taxon>Jaapia</taxon>
    </lineage>
</organism>
<protein>
    <submittedName>
        <fullName evidence="1">Uncharacterized protein</fullName>
    </submittedName>
</protein>
<reference evidence="2" key="1">
    <citation type="journal article" date="2014" name="Proc. Natl. Acad. Sci. U.S.A.">
        <title>Extensive sampling of basidiomycete genomes demonstrates inadequacy of the white-rot/brown-rot paradigm for wood decay fungi.</title>
        <authorList>
            <person name="Riley R."/>
            <person name="Salamov A.A."/>
            <person name="Brown D.W."/>
            <person name="Nagy L.G."/>
            <person name="Floudas D."/>
            <person name="Held B.W."/>
            <person name="Levasseur A."/>
            <person name="Lombard V."/>
            <person name="Morin E."/>
            <person name="Otillar R."/>
            <person name="Lindquist E.A."/>
            <person name="Sun H."/>
            <person name="LaButti K.M."/>
            <person name="Schmutz J."/>
            <person name="Jabbour D."/>
            <person name="Luo H."/>
            <person name="Baker S.E."/>
            <person name="Pisabarro A.G."/>
            <person name="Walton J.D."/>
            <person name="Blanchette R.A."/>
            <person name="Henrissat B."/>
            <person name="Martin F."/>
            <person name="Cullen D."/>
            <person name="Hibbett D.S."/>
            <person name="Grigoriev I.V."/>
        </authorList>
    </citation>
    <scope>NUCLEOTIDE SEQUENCE [LARGE SCALE GENOMIC DNA]</scope>
    <source>
        <strain evidence="2">MUCL 33604</strain>
    </source>
</reference>
<gene>
    <name evidence="1" type="ORF">JAAARDRAFT_42532</name>
</gene>